<keyword evidence="4 6" id="KW-1133">Transmembrane helix</keyword>
<evidence type="ECO:0000313" key="7">
    <source>
        <dbReference type="EMBL" id="KXK65935.1"/>
    </source>
</evidence>
<feature type="transmembrane region" description="Helical" evidence="6">
    <location>
        <begin position="101"/>
        <end position="122"/>
    </location>
</feature>
<keyword evidence="2" id="KW-1003">Cell membrane</keyword>
<dbReference type="EMBL" id="LSZW01000054">
    <property type="protein sequence ID" value="KXK65935.1"/>
    <property type="molecule type" value="Genomic_DNA"/>
</dbReference>
<dbReference type="PANTHER" id="PTHR32196">
    <property type="entry name" value="ABC TRANSPORTER PERMEASE PROTEIN YPHD-RELATED-RELATED"/>
    <property type="match status" value="1"/>
</dbReference>
<feature type="transmembrane region" description="Helical" evidence="6">
    <location>
        <begin position="167"/>
        <end position="189"/>
    </location>
</feature>
<evidence type="ECO:0000256" key="4">
    <source>
        <dbReference type="ARBA" id="ARBA00022989"/>
    </source>
</evidence>
<dbReference type="Proteomes" id="UP000070366">
    <property type="component" value="Unassembled WGS sequence"/>
</dbReference>
<evidence type="ECO:0000256" key="6">
    <source>
        <dbReference type="SAM" id="Phobius"/>
    </source>
</evidence>
<dbReference type="OrthoDB" id="9813906at2"/>
<dbReference type="GO" id="GO:0022857">
    <property type="term" value="F:transmembrane transporter activity"/>
    <property type="evidence" value="ECO:0007669"/>
    <property type="project" value="InterPro"/>
</dbReference>
<sequence>MEKELNQNSLGGKSIKRILGSYGIVFVLIALIVIFTILSNRFLTADNIFNILRQVSIVGIIAVGMTFIMLTGGIDLSVGSVAGFAGVGAALLMTEQAMNPVLAAIIMCLFGIGLGLANGFFISKLAVPPFIATLGMMVSIRGLAYIITGGLPVFGFDKNFTQLGQGYLGPIPIPVLIMAGVFVFGIIFLTRTRAGRHIYGVGGNEEASRLSGVNVSKIKFLVYAVGGFMSALAGLVILARTNSGQPNAGEGYEMDVITGVVLGGVSMTGGQGKLYMVIIGVLIMGILQNGMTMLGINEFVQKFVRGMVLIAAVAFDSFIKAQRAKEVTE</sequence>
<dbReference type="STRING" id="626937.HMPREF3293_01227"/>
<comment type="subcellular location">
    <subcellularLocation>
        <location evidence="1">Cell membrane</location>
        <topology evidence="1">Multi-pass membrane protein</topology>
    </subcellularLocation>
</comment>
<dbReference type="RefSeq" id="WP_066517668.1">
    <property type="nucleotide sequence ID" value="NZ_CABMOF010000001.1"/>
</dbReference>
<accession>A0A136Q5H4</accession>
<dbReference type="CDD" id="cd06579">
    <property type="entry name" value="TM_PBP1_transp_AraH_like"/>
    <property type="match status" value="1"/>
</dbReference>
<dbReference type="GO" id="GO:0005886">
    <property type="term" value="C:plasma membrane"/>
    <property type="evidence" value="ECO:0007669"/>
    <property type="project" value="UniProtKB-SubCell"/>
</dbReference>
<keyword evidence="5 6" id="KW-0472">Membrane</keyword>
<evidence type="ECO:0000256" key="1">
    <source>
        <dbReference type="ARBA" id="ARBA00004651"/>
    </source>
</evidence>
<feature type="transmembrane region" description="Helical" evidence="6">
    <location>
        <begin position="274"/>
        <end position="296"/>
    </location>
</feature>
<evidence type="ECO:0000256" key="3">
    <source>
        <dbReference type="ARBA" id="ARBA00022692"/>
    </source>
</evidence>
<name>A0A136Q5H4_9FIRM</name>
<dbReference type="PATRIC" id="fig|626937.4.peg.1213"/>
<dbReference type="KEGG" id="cmiu:B1H56_06345"/>
<evidence type="ECO:0000256" key="2">
    <source>
        <dbReference type="ARBA" id="ARBA00022475"/>
    </source>
</evidence>
<feature type="transmembrane region" description="Helical" evidence="6">
    <location>
        <begin position="134"/>
        <end position="155"/>
    </location>
</feature>
<dbReference type="AlphaFoldDB" id="A0A136Q5H4"/>
<keyword evidence="3 6" id="KW-0812">Transmembrane</keyword>
<protein>
    <submittedName>
        <fullName evidence="7">Putative ribose ABC transporter permease protein</fullName>
    </submittedName>
</protein>
<keyword evidence="8" id="KW-1185">Reference proteome</keyword>
<gene>
    <name evidence="7" type="ORF">HMPREF3293_01227</name>
</gene>
<comment type="caution">
    <text evidence="7">The sequence shown here is derived from an EMBL/GenBank/DDBJ whole genome shotgun (WGS) entry which is preliminary data.</text>
</comment>
<dbReference type="Pfam" id="PF02653">
    <property type="entry name" value="BPD_transp_2"/>
    <property type="match status" value="1"/>
</dbReference>
<evidence type="ECO:0000313" key="8">
    <source>
        <dbReference type="Proteomes" id="UP000070366"/>
    </source>
</evidence>
<reference evidence="7 8" key="1">
    <citation type="submission" date="2016-02" db="EMBL/GenBank/DDBJ databases">
        <authorList>
            <person name="Wen L."/>
            <person name="He K."/>
            <person name="Yang H."/>
        </authorList>
    </citation>
    <scope>NUCLEOTIDE SEQUENCE [LARGE SCALE GENOMIC DNA]</scope>
    <source>
        <strain evidence="7 8">DSM 22607</strain>
    </source>
</reference>
<dbReference type="InterPro" id="IPR001851">
    <property type="entry name" value="ABC_transp_permease"/>
</dbReference>
<feature type="transmembrane region" description="Helical" evidence="6">
    <location>
        <begin position="20"/>
        <end position="39"/>
    </location>
</feature>
<evidence type="ECO:0000256" key="5">
    <source>
        <dbReference type="ARBA" id="ARBA00023136"/>
    </source>
</evidence>
<feature type="transmembrane region" description="Helical" evidence="6">
    <location>
        <begin position="51"/>
        <end position="70"/>
    </location>
</feature>
<proteinExistence type="predicted"/>
<feature type="transmembrane region" description="Helical" evidence="6">
    <location>
        <begin position="220"/>
        <end position="239"/>
    </location>
</feature>
<organism evidence="7 8">
    <name type="scientific">Christensenella minuta</name>
    <dbReference type="NCBI Taxonomy" id="626937"/>
    <lineage>
        <taxon>Bacteria</taxon>
        <taxon>Bacillati</taxon>
        <taxon>Bacillota</taxon>
        <taxon>Clostridia</taxon>
        <taxon>Christensenellales</taxon>
        <taxon>Christensenellaceae</taxon>
        <taxon>Christensenella</taxon>
    </lineage>
</organism>